<feature type="transmembrane region" description="Helical" evidence="6">
    <location>
        <begin position="265"/>
        <end position="285"/>
    </location>
</feature>
<sequence>MGIVSHCGRSIAMGGTGMRRHAQIDEYIRQVCSQIKSKEVHEAISRELEGHFADRIEDYQGEGMSEADAVDRAILQMGDPLLIGKELHHTHKPRIEWSLLGMIAGLIGLGLLTLYSLLDSQSLASSQLQRQIFFLVLGAVVLVGLLFTDYRRLLPYCKHLYTATLLLMLCSLFMGKKVNGTMIYLDVGFIGIDFLSLSPFLLILSVAGLFSQWKWEGWKTFAQALALFLVPLLIYISVARLFPGLLFVAGYGALLFSLQMKPNHVWAFGSVIVALLLGGVGLLLAKPYSINRLLAFLDPYKDPLGAGYQTVQSIEAIRSAGWWGHGFGAQLAELPVTESDFVFAYLVYSFGWIVGGAVLLIGILLLYCIQRAMGQVKDRFGSLLIRGLMAVFFVPFFWSILMALGIVPIFSVSLPFISYGGTQFVLQMAVFGIILSVYRRKDITVLAANR</sequence>
<evidence type="ECO:0000256" key="6">
    <source>
        <dbReference type="SAM" id="Phobius"/>
    </source>
</evidence>
<dbReference type="EMBL" id="RHHU01000011">
    <property type="protein sequence ID" value="RNB83193.1"/>
    <property type="molecule type" value="Genomic_DNA"/>
</dbReference>
<dbReference type="Proteomes" id="UP000269573">
    <property type="component" value="Unassembled WGS sequence"/>
</dbReference>
<evidence type="ECO:0000256" key="4">
    <source>
        <dbReference type="ARBA" id="ARBA00022989"/>
    </source>
</evidence>
<feature type="transmembrane region" description="Helical" evidence="6">
    <location>
        <begin position="388"/>
        <end position="410"/>
    </location>
</feature>
<dbReference type="NCBIfam" id="NF038403">
    <property type="entry name" value="perm_prefix_1"/>
    <property type="match status" value="1"/>
</dbReference>
<dbReference type="InterPro" id="IPR047928">
    <property type="entry name" value="Perm_prefix_1"/>
</dbReference>
<dbReference type="GO" id="GO:0015648">
    <property type="term" value="F:lipid-linked peptidoglycan transporter activity"/>
    <property type="evidence" value="ECO:0007669"/>
    <property type="project" value="TreeGrafter"/>
</dbReference>
<feature type="transmembrane region" description="Helical" evidence="6">
    <location>
        <begin position="416"/>
        <end position="438"/>
    </location>
</feature>
<evidence type="ECO:0000313" key="8">
    <source>
        <dbReference type="Proteomes" id="UP000269573"/>
    </source>
</evidence>
<gene>
    <name evidence="7" type="ORF">EDM59_19355</name>
</gene>
<feature type="transmembrane region" description="Helical" evidence="6">
    <location>
        <begin position="217"/>
        <end position="235"/>
    </location>
</feature>
<dbReference type="AlphaFoldDB" id="A0A3M8D5T0"/>
<feature type="transmembrane region" description="Helical" evidence="6">
    <location>
        <begin position="97"/>
        <end position="118"/>
    </location>
</feature>
<evidence type="ECO:0000313" key="7">
    <source>
        <dbReference type="EMBL" id="RNB83193.1"/>
    </source>
</evidence>
<keyword evidence="3" id="KW-0133">Cell shape</keyword>
<feature type="transmembrane region" description="Helical" evidence="6">
    <location>
        <begin position="187"/>
        <end position="210"/>
    </location>
</feature>
<dbReference type="PANTHER" id="PTHR30474">
    <property type="entry name" value="CELL CYCLE PROTEIN"/>
    <property type="match status" value="1"/>
</dbReference>
<proteinExistence type="predicted"/>
<feature type="transmembrane region" description="Helical" evidence="6">
    <location>
        <begin position="342"/>
        <end position="367"/>
    </location>
</feature>
<dbReference type="GO" id="GO:0005886">
    <property type="term" value="C:plasma membrane"/>
    <property type="evidence" value="ECO:0007669"/>
    <property type="project" value="TreeGrafter"/>
</dbReference>
<evidence type="ECO:0008006" key="9">
    <source>
        <dbReference type="Google" id="ProtNLM"/>
    </source>
</evidence>
<keyword evidence="2 6" id="KW-0812">Transmembrane</keyword>
<evidence type="ECO:0000256" key="5">
    <source>
        <dbReference type="ARBA" id="ARBA00023136"/>
    </source>
</evidence>
<name>A0A3M8D5T0_9BACL</name>
<dbReference type="GO" id="GO:0032153">
    <property type="term" value="C:cell division site"/>
    <property type="evidence" value="ECO:0007669"/>
    <property type="project" value="TreeGrafter"/>
</dbReference>
<dbReference type="PANTHER" id="PTHR30474:SF1">
    <property type="entry name" value="PEPTIDOGLYCAN GLYCOSYLTRANSFERASE MRDB"/>
    <property type="match status" value="1"/>
</dbReference>
<dbReference type="GO" id="GO:0008360">
    <property type="term" value="P:regulation of cell shape"/>
    <property type="evidence" value="ECO:0007669"/>
    <property type="project" value="UniProtKB-KW"/>
</dbReference>
<organism evidence="7 8">
    <name type="scientific">Brevibacillus nitrificans</name>
    <dbReference type="NCBI Taxonomy" id="651560"/>
    <lineage>
        <taxon>Bacteria</taxon>
        <taxon>Bacillati</taxon>
        <taxon>Bacillota</taxon>
        <taxon>Bacilli</taxon>
        <taxon>Bacillales</taxon>
        <taxon>Paenibacillaceae</taxon>
        <taxon>Brevibacillus</taxon>
    </lineage>
</organism>
<keyword evidence="5 6" id="KW-0472">Membrane</keyword>
<evidence type="ECO:0000256" key="1">
    <source>
        <dbReference type="ARBA" id="ARBA00004141"/>
    </source>
</evidence>
<evidence type="ECO:0000256" key="3">
    <source>
        <dbReference type="ARBA" id="ARBA00022960"/>
    </source>
</evidence>
<keyword evidence="8" id="KW-1185">Reference proteome</keyword>
<keyword evidence="4 6" id="KW-1133">Transmembrane helix</keyword>
<dbReference type="Pfam" id="PF01098">
    <property type="entry name" value="FTSW_RODA_SPOVE"/>
    <property type="match status" value="1"/>
</dbReference>
<reference evidence="7 8" key="1">
    <citation type="submission" date="2018-10" db="EMBL/GenBank/DDBJ databases">
        <title>Phylogenomics of Brevibacillus.</title>
        <authorList>
            <person name="Dunlap C."/>
        </authorList>
    </citation>
    <scope>NUCLEOTIDE SEQUENCE [LARGE SCALE GENOMIC DNA]</scope>
    <source>
        <strain evidence="7 8">JCM 15774</strain>
    </source>
</reference>
<comment type="subcellular location">
    <subcellularLocation>
        <location evidence="1">Membrane</location>
        <topology evidence="1">Multi-pass membrane protein</topology>
    </subcellularLocation>
</comment>
<evidence type="ECO:0000256" key="2">
    <source>
        <dbReference type="ARBA" id="ARBA00022692"/>
    </source>
</evidence>
<dbReference type="InterPro" id="IPR001182">
    <property type="entry name" value="FtsW/RodA"/>
</dbReference>
<accession>A0A3M8D5T0</accession>
<comment type="caution">
    <text evidence="7">The sequence shown here is derived from an EMBL/GenBank/DDBJ whole genome shotgun (WGS) entry which is preliminary data.</text>
</comment>
<protein>
    <recommendedName>
        <fullName evidence="9">FtsW/RodA/SpoVE family cell cycle protein</fullName>
    </recommendedName>
</protein>
<dbReference type="GO" id="GO:0051301">
    <property type="term" value="P:cell division"/>
    <property type="evidence" value="ECO:0007669"/>
    <property type="project" value="InterPro"/>
</dbReference>
<feature type="transmembrane region" description="Helical" evidence="6">
    <location>
        <begin position="130"/>
        <end position="147"/>
    </location>
</feature>